<dbReference type="GO" id="GO:0016020">
    <property type="term" value="C:membrane"/>
    <property type="evidence" value="ECO:0007669"/>
    <property type="project" value="TreeGrafter"/>
</dbReference>
<accession>A0A7W7ZJK6</accession>
<dbReference type="Gene3D" id="3.40.50.1820">
    <property type="entry name" value="alpha/beta hydrolase"/>
    <property type="match status" value="1"/>
</dbReference>
<evidence type="ECO:0000256" key="1">
    <source>
        <dbReference type="SAM" id="MobiDB-lite"/>
    </source>
</evidence>
<dbReference type="RefSeq" id="WP_221313321.1">
    <property type="nucleotide sequence ID" value="NZ_JACHIP010000028.1"/>
</dbReference>
<dbReference type="SUPFAM" id="SSF53474">
    <property type="entry name" value="alpha/beta-Hydrolases"/>
    <property type="match status" value="1"/>
</dbReference>
<evidence type="ECO:0000259" key="2">
    <source>
        <dbReference type="Pfam" id="PF12697"/>
    </source>
</evidence>
<keyword evidence="4" id="KW-1185">Reference proteome</keyword>
<dbReference type="PRINTS" id="PR00412">
    <property type="entry name" value="EPOXHYDRLASE"/>
</dbReference>
<organism evidence="3 4">
    <name type="scientific">Granulicella aggregans</name>
    <dbReference type="NCBI Taxonomy" id="474949"/>
    <lineage>
        <taxon>Bacteria</taxon>
        <taxon>Pseudomonadati</taxon>
        <taxon>Acidobacteriota</taxon>
        <taxon>Terriglobia</taxon>
        <taxon>Terriglobales</taxon>
        <taxon>Acidobacteriaceae</taxon>
        <taxon>Granulicella</taxon>
    </lineage>
</organism>
<dbReference type="Proteomes" id="UP000540989">
    <property type="component" value="Unassembled WGS sequence"/>
</dbReference>
<dbReference type="PANTHER" id="PTHR43798">
    <property type="entry name" value="MONOACYLGLYCEROL LIPASE"/>
    <property type="match status" value="1"/>
</dbReference>
<proteinExistence type="predicted"/>
<dbReference type="InterPro" id="IPR029058">
    <property type="entry name" value="AB_hydrolase_fold"/>
</dbReference>
<dbReference type="InterPro" id="IPR000073">
    <property type="entry name" value="AB_hydrolase_1"/>
</dbReference>
<evidence type="ECO:0000313" key="3">
    <source>
        <dbReference type="EMBL" id="MBB5061125.1"/>
    </source>
</evidence>
<feature type="region of interest" description="Disordered" evidence="1">
    <location>
        <begin position="121"/>
        <end position="141"/>
    </location>
</feature>
<dbReference type="GO" id="GO:0003824">
    <property type="term" value="F:catalytic activity"/>
    <property type="evidence" value="ECO:0007669"/>
    <property type="project" value="InterPro"/>
</dbReference>
<sequence>MLALEEVGQGHFPVVLIHGNSSSRDVFRKQLDNGLFTDYRLIAIDLPGHGRSEDAVNPAETYTLPGLAGAVSEVLENIGVSDPVVLGWSLGGHIAIEMLASFRQMRALLLCGTPPIGKHQGKNNMAEGYNNSPRSLPAPDRRMNESEARSFVYRIWRGTGDDRLIEAAMRTDGRFRRRLLDSSLEGSGVNQRKIVETAQIPIGVINGADDTLIKAEFFKQLLFPNLWERQIHIAQNAGHAPFWEQPKEFNQLLSRFLSFAQISSKKS</sequence>
<dbReference type="AlphaFoldDB" id="A0A7W7ZJK6"/>
<name>A0A7W7ZJK6_9BACT</name>
<dbReference type="PRINTS" id="PR00111">
    <property type="entry name" value="ABHYDROLASE"/>
</dbReference>
<dbReference type="EMBL" id="JACHIP010000028">
    <property type="protein sequence ID" value="MBB5061125.1"/>
    <property type="molecule type" value="Genomic_DNA"/>
</dbReference>
<evidence type="ECO:0000313" key="4">
    <source>
        <dbReference type="Proteomes" id="UP000540989"/>
    </source>
</evidence>
<reference evidence="3 4" key="1">
    <citation type="submission" date="2020-08" db="EMBL/GenBank/DDBJ databases">
        <title>Genomic Encyclopedia of Type Strains, Phase IV (KMG-V): Genome sequencing to study the core and pangenomes of soil and plant-associated prokaryotes.</title>
        <authorList>
            <person name="Whitman W."/>
        </authorList>
    </citation>
    <scope>NUCLEOTIDE SEQUENCE [LARGE SCALE GENOMIC DNA]</scope>
    <source>
        <strain evidence="3 4">M8UP14</strain>
    </source>
</reference>
<protein>
    <submittedName>
        <fullName evidence="3">Pimeloyl-ACP methyl ester carboxylesterase</fullName>
    </submittedName>
</protein>
<gene>
    <name evidence="3" type="ORF">HDF16_005861</name>
</gene>
<comment type="caution">
    <text evidence="3">The sequence shown here is derived from an EMBL/GenBank/DDBJ whole genome shotgun (WGS) entry which is preliminary data.</text>
</comment>
<dbReference type="InterPro" id="IPR050266">
    <property type="entry name" value="AB_hydrolase_sf"/>
</dbReference>
<dbReference type="InterPro" id="IPR000639">
    <property type="entry name" value="Epox_hydrolase-like"/>
</dbReference>
<feature type="domain" description="AB hydrolase-1" evidence="2">
    <location>
        <begin position="14"/>
        <end position="251"/>
    </location>
</feature>
<dbReference type="PANTHER" id="PTHR43798:SF33">
    <property type="entry name" value="HYDROLASE, PUTATIVE (AFU_ORTHOLOGUE AFUA_2G14860)-RELATED"/>
    <property type="match status" value="1"/>
</dbReference>
<dbReference type="Pfam" id="PF12697">
    <property type="entry name" value="Abhydrolase_6"/>
    <property type="match status" value="1"/>
</dbReference>